<evidence type="ECO:0000256" key="1">
    <source>
        <dbReference type="SAM" id="MobiDB-lite"/>
    </source>
</evidence>
<feature type="region of interest" description="Disordered" evidence="1">
    <location>
        <begin position="102"/>
        <end position="128"/>
    </location>
</feature>
<dbReference type="AlphaFoldDB" id="H2YXF7"/>
<dbReference type="GeneTree" id="ENSGT00390000012312"/>
<accession>H2YXF7</accession>
<evidence type="ECO:0000313" key="2">
    <source>
        <dbReference type="Ensembl" id="ENSCSAVP00000010018.1"/>
    </source>
</evidence>
<proteinExistence type="predicted"/>
<sequence length="168" mass="18249">MTSDSSFDTSAAETAQSFASGLSLGQCIKKTAEESQPTKWYELQPTYEKEWFTLQGEPAGLSTQISISDDILEEPITREENPISRLLQSTTTPLDELKKTYNDSIIPTYPSNPPGDNKASDTTVRSKQTRSAWSSNYISKLPGVAASSSGDDASTNAPMSIETITNIL</sequence>
<keyword evidence="3" id="KW-1185">Reference proteome</keyword>
<reference evidence="2" key="2">
    <citation type="submission" date="2025-08" db="UniProtKB">
        <authorList>
            <consortium name="Ensembl"/>
        </authorList>
    </citation>
    <scope>IDENTIFICATION</scope>
</reference>
<dbReference type="HOGENOM" id="CLU_102787_0_0_1"/>
<dbReference type="InParanoid" id="H2YXF7"/>
<dbReference type="Ensembl" id="ENSCSAVT00000010140.1">
    <property type="protein sequence ID" value="ENSCSAVP00000010018.1"/>
    <property type="gene ID" value="ENSCSAVG00000005909.1"/>
</dbReference>
<name>H2YXF7_CIOSA</name>
<protein>
    <submittedName>
        <fullName evidence="2">Uncharacterized protein</fullName>
    </submittedName>
</protein>
<evidence type="ECO:0000313" key="3">
    <source>
        <dbReference type="Proteomes" id="UP000007875"/>
    </source>
</evidence>
<organism evidence="2 3">
    <name type="scientific">Ciona savignyi</name>
    <name type="common">Pacific transparent sea squirt</name>
    <dbReference type="NCBI Taxonomy" id="51511"/>
    <lineage>
        <taxon>Eukaryota</taxon>
        <taxon>Metazoa</taxon>
        <taxon>Chordata</taxon>
        <taxon>Tunicata</taxon>
        <taxon>Ascidiacea</taxon>
        <taxon>Phlebobranchia</taxon>
        <taxon>Cionidae</taxon>
        <taxon>Ciona</taxon>
    </lineage>
</organism>
<reference evidence="3" key="1">
    <citation type="submission" date="2003-08" db="EMBL/GenBank/DDBJ databases">
        <authorList>
            <person name="Birren B."/>
            <person name="Nusbaum C."/>
            <person name="Abebe A."/>
            <person name="Abouelleil A."/>
            <person name="Adekoya E."/>
            <person name="Ait-zahra M."/>
            <person name="Allen N."/>
            <person name="Allen T."/>
            <person name="An P."/>
            <person name="Anderson M."/>
            <person name="Anderson S."/>
            <person name="Arachchi H."/>
            <person name="Armbruster J."/>
            <person name="Bachantsang P."/>
            <person name="Baldwin J."/>
            <person name="Barry A."/>
            <person name="Bayul T."/>
            <person name="Blitshsteyn B."/>
            <person name="Bloom T."/>
            <person name="Blye J."/>
            <person name="Boguslavskiy L."/>
            <person name="Borowsky M."/>
            <person name="Boukhgalter B."/>
            <person name="Brunache A."/>
            <person name="Butler J."/>
            <person name="Calixte N."/>
            <person name="Calvo S."/>
            <person name="Camarata J."/>
            <person name="Campo K."/>
            <person name="Chang J."/>
            <person name="Cheshatsang Y."/>
            <person name="Citroen M."/>
            <person name="Collymore A."/>
            <person name="Considine T."/>
            <person name="Cook A."/>
            <person name="Cooke P."/>
            <person name="Corum B."/>
            <person name="Cuomo C."/>
            <person name="David R."/>
            <person name="Dawoe T."/>
            <person name="Degray S."/>
            <person name="Dodge S."/>
            <person name="Dooley K."/>
            <person name="Dorje P."/>
            <person name="Dorjee K."/>
            <person name="Dorris L."/>
            <person name="Duffey N."/>
            <person name="Dupes A."/>
            <person name="Elkins T."/>
            <person name="Engels R."/>
            <person name="Erickson J."/>
            <person name="Farina A."/>
            <person name="Faro S."/>
            <person name="Ferreira P."/>
            <person name="Fischer H."/>
            <person name="Fitzgerald M."/>
            <person name="Foley K."/>
            <person name="Gage D."/>
            <person name="Galagan J."/>
            <person name="Gearin G."/>
            <person name="Gnerre S."/>
            <person name="Gnirke A."/>
            <person name="Goyette A."/>
            <person name="Graham J."/>
            <person name="Grandbois E."/>
            <person name="Gyaltsen K."/>
            <person name="Hafez N."/>
            <person name="Hagopian D."/>
            <person name="Hagos B."/>
            <person name="Hall J."/>
            <person name="Hatcher B."/>
            <person name="Heller A."/>
            <person name="Higgins H."/>
            <person name="Honan T."/>
            <person name="Horn A."/>
            <person name="Houde N."/>
            <person name="Hughes L."/>
            <person name="Hulme W."/>
            <person name="Husby E."/>
            <person name="Iliev I."/>
            <person name="Jaffe D."/>
            <person name="Jones C."/>
            <person name="Kamal M."/>
            <person name="Kamat A."/>
            <person name="Kamvysselis M."/>
            <person name="Karlsson E."/>
            <person name="Kells C."/>
            <person name="Kieu A."/>
            <person name="Kisner P."/>
            <person name="Kodira C."/>
            <person name="Kulbokas E."/>
            <person name="Labutti K."/>
            <person name="Lama D."/>
            <person name="Landers T."/>
            <person name="Leger J."/>
            <person name="Levine S."/>
            <person name="Lewis D."/>
            <person name="Lewis T."/>
            <person name="Lindblad-toh K."/>
            <person name="Liu X."/>
            <person name="Lokyitsang T."/>
            <person name="Lokyitsang Y."/>
            <person name="Lucien O."/>
            <person name="Lui A."/>
            <person name="Ma L.J."/>
            <person name="Mabbitt R."/>
            <person name="Macdonald J."/>
            <person name="Maclean C."/>
            <person name="Major J."/>
            <person name="Manning J."/>
            <person name="Marabella R."/>
            <person name="Maru K."/>
            <person name="Matthews C."/>
            <person name="Mauceli E."/>
            <person name="Mccarthy M."/>
            <person name="Mcdonough S."/>
            <person name="Mcghee T."/>
            <person name="Meldrim J."/>
            <person name="Meneus L."/>
            <person name="Mesirov J."/>
            <person name="Mihalev A."/>
            <person name="Mihova T."/>
            <person name="Mikkelsen T."/>
            <person name="Mlenga V."/>
            <person name="Moru K."/>
            <person name="Mozes J."/>
            <person name="Mulrain L."/>
            <person name="Munson G."/>
            <person name="Naylor J."/>
            <person name="Newes C."/>
            <person name="Nguyen C."/>
            <person name="Nguyen N."/>
            <person name="Nguyen T."/>
            <person name="Nicol R."/>
            <person name="Nielsen C."/>
            <person name="Nizzari M."/>
            <person name="Norbu C."/>
            <person name="Norbu N."/>
            <person name="O'donnell P."/>
            <person name="Okoawo O."/>
            <person name="O'leary S."/>
            <person name="Omotosho B."/>
            <person name="O'neill K."/>
            <person name="Osman S."/>
            <person name="Parker S."/>
            <person name="Perrin D."/>
            <person name="Phunkhang P."/>
            <person name="Piqani B."/>
            <person name="Purcell S."/>
            <person name="Rachupka T."/>
            <person name="Ramasamy U."/>
            <person name="Rameau R."/>
            <person name="Ray V."/>
            <person name="Raymond C."/>
            <person name="Retta R."/>
            <person name="Richardson S."/>
            <person name="Rise C."/>
            <person name="Rodriguez J."/>
            <person name="Rogers J."/>
            <person name="Rogov P."/>
            <person name="Rutman M."/>
            <person name="Schupbach R."/>
            <person name="Seaman C."/>
            <person name="Settipalli S."/>
            <person name="Sharpe T."/>
            <person name="Sheridan J."/>
            <person name="Sherpa N."/>
            <person name="Shi J."/>
            <person name="Smirnov S."/>
            <person name="Smith C."/>
            <person name="Sougnez C."/>
            <person name="Spencer B."/>
            <person name="Stalker J."/>
            <person name="Stange-thomann N."/>
            <person name="Stavropoulos S."/>
            <person name="Stetson K."/>
            <person name="Stone C."/>
            <person name="Stone S."/>
            <person name="Stubbs M."/>
            <person name="Talamas J."/>
            <person name="Tchuinga P."/>
            <person name="Tenzing P."/>
            <person name="Tesfaye S."/>
            <person name="Theodore J."/>
            <person name="Thoulutsang Y."/>
            <person name="Topham K."/>
            <person name="Towey S."/>
            <person name="Tsamla T."/>
            <person name="Tsomo N."/>
            <person name="Vallee D."/>
            <person name="Vassiliev H."/>
            <person name="Venkataraman V."/>
            <person name="Vinson J."/>
            <person name="Vo A."/>
            <person name="Wade C."/>
            <person name="Wang S."/>
            <person name="Wangchuk T."/>
            <person name="Wangdi T."/>
            <person name="Whittaker C."/>
            <person name="Wilkinson J."/>
            <person name="Wu Y."/>
            <person name="Wyman D."/>
            <person name="Yadav S."/>
            <person name="Yang S."/>
            <person name="Yang X."/>
            <person name="Yeager S."/>
            <person name="Yee E."/>
            <person name="Young G."/>
            <person name="Zainoun J."/>
            <person name="Zembeck L."/>
            <person name="Zimmer A."/>
            <person name="Zody M."/>
            <person name="Lander E."/>
        </authorList>
    </citation>
    <scope>NUCLEOTIDE SEQUENCE [LARGE SCALE GENOMIC DNA]</scope>
</reference>
<reference evidence="2" key="3">
    <citation type="submission" date="2025-09" db="UniProtKB">
        <authorList>
            <consortium name="Ensembl"/>
        </authorList>
    </citation>
    <scope>IDENTIFICATION</scope>
</reference>
<dbReference type="Proteomes" id="UP000007875">
    <property type="component" value="Unassembled WGS sequence"/>
</dbReference>